<keyword evidence="13" id="KW-1185">Reference proteome</keyword>
<sequence length="250" mass="27359">MFSKKIIPFLLLSSALATQQASAAISLDRTRVIFDGKAKSASLSISNQNTQLPYLAQTWIEDEKGNKINSPLTALPPLQRVEPGKKSQVKVQALPAVNALAQDRETLYYFNLREIPPKSDKANTLQIALQTRIKLLYRPAALHIAQNSVPPQEQLTLTRKGDRYLVNNPTGYYITLIDGGASKQGNSLEDFKPLMVAPKSSGELNVTAAQLGTSPVLKYIDDYGGRPSLSFSCSGNQCRVVPENSQNLTD</sequence>
<reference evidence="12 13" key="1">
    <citation type="submission" date="2024-02" db="EMBL/GenBank/DDBJ databases">
        <title>First report Erwinia aphidicola in onion in Chile.</title>
        <authorList>
            <person name="Valenzuela M."/>
            <person name="Pena M."/>
            <person name="Dutta B."/>
        </authorList>
    </citation>
    <scope>NUCLEOTIDE SEQUENCE [LARGE SCALE GENOMIC DNA]</scope>
    <source>
        <strain evidence="12 13">QCJ3A</strain>
    </source>
</reference>
<evidence type="ECO:0000256" key="6">
    <source>
        <dbReference type="ARBA" id="ARBA00023186"/>
    </source>
</evidence>
<gene>
    <name evidence="12" type="ORF">V8N49_17150</name>
</gene>
<comment type="subcellular location">
    <subcellularLocation>
        <location evidence="1 8">Periplasm</location>
    </subcellularLocation>
</comment>
<accession>A0ABU8DKC0</accession>
<evidence type="ECO:0000256" key="4">
    <source>
        <dbReference type="ARBA" id="ARBA00022729"/>
    </source>
</evidence>
<dbReference type="RefSeq" id="WP_336203451.1">
    <property type="nucleotide sequence ID" value="NZ_JBANEI010000013.1"/>
</dbReference>
<feature type="chain" id="PRO_5046473543" evidence="9">
    <location>
        <begin position="24"/>
        <end position="250"/>
    </location>
</feature>
<dbReference type="Pfam" id="PF00345">
    <property type="entry name" value="PapD_N"/>
    <property type="match status" value="1"/>
</dbReference>
<keyword evidence="6 8" id="KW-0143">Chaperone</keyword>
<dbReference type="PANTHER" id="PTHR30251:SF2">
    <property type="entry name" value="FIMBRIAL CHAPERONE YADV-RELATED"/>
    <property type="match status" value="1"/>
</dbReference>
<feature type="domain" description="Pili assembly chaperone C-terminal" evidence="11">
    <location>
        <begin position="166"/>
        <end position="226"/>
    </location>
</feature>
<dbReference type="InterPro" id="IPR008962">
    <property type="entry name" value="PapD-like_sf"/>
</dbReference>
<dbReference type="InterPro" id="IPR016148">
    <property type="entry name" value="Pili_assmbl_chaperone_C"/>
</dbReference>
<evidence type="ECO:0000256" key="2">
    <source>
        <dbReference type="ARBA" id="ARBA00007399"/>
    </source>
</evidence>
<dbReference type="Gene3D" id="2.60.40.10">
    <property type="entry name" value="Immunoglobulins"/>
    <property type="match status" value="2"/>
</dbReference>
<comment type="similarity">
    <text evidence="2 8">Belongs to the periplasmic pilus chaperone family.</text>
</comment>
<keyword evidence="4 9" id="KW-0732">Signal</keyword>
<keyword evidence="5" id="KW-0574">Periplasm</keyword>
<dbReference type="InterPro" id="IPR001829">
    <property type="entry name" value="Pili_assmbl_chaperone_bac"/>
</dbReference>
<protein>
    <submittedName>
        <fullName evidence="12">Fimbria/pilus periplasmic chaperone</fullName>
    </submittedName>
</protein>
<keyword evidence="3" id="KW-1029">Fimbrium biogenesis</keyword>
<evidence type="ECO:0000256" key="9">
    <source>
        <dbReference type="SAM" id="SignalP"/>
    </source>
</evidence>
<keyword evidence="7" id="KW-0393">Immunoglobulin domain</keyword>
<evidence type="ECO:0000259" key="11">
    <source>
        <dbReference type="Pfam" id="PF02753"/>
    </source>
</evidence>
<proteinExistence type="inferred from homology"/>
<name>A0ABU8DKC0_ERWAP</name>
<evidence type="ECO:0000256" key="3">
    <source>
        <dbReference type="ARBA" id="ARBA00022558"/>
    </source>
</evidence>
<evidence type="ECO:0000313" key="12">
    <source>
        <dbReference type="EMBL" id="MEI2683378.1"/>
    </source>
</evidence>
<dbReference type="PANTHER" id="PTHR30251">
    <property type="entry name" value="PILUS ASSEMBLY CHAPERONE"/>
    <property type="match status" value="1"/>
</dbReference>
<organism evidence="12 13">
    <name type="scientific">Erwinia aphidicola</name>
    <dbReference type="NCBI Taxonomy" id="68334"/>
    <lineage>
        <taxon>Bacteria</taxon>
        <taxon>Pseudomonadati</taxon>
        <taxon>Pseudomonadota</taxon>
        <taxon>Gammaproteobacteria</taxon>
        <taxon>Enterobacterales</taxon>
        <taxon>Erwiniaceae</taxon>
        <taxon>Erwinia</taxon>
    </lineage>
</organism>
<evidence type="ECO:0000256" key="1">
    <source>
        <dbReference type="ARBA" id="ARBA00004418"/>
    </source>
</evidence>
<evidence type="ECO:0000313" key="13">
    <source>
        <dbReference type="Proteomes" id="UP001306592"/>
    </source>
</evidence>
<dbReference type="InterPro" id="IPR013783">
    <property type="entry name" value="Ig-like_fold"/>
</dbReference>
<feature type="domain" description="Pili assembly chaperone N-terminal" evidence="10">
    <location>
        <begin position="25"/>
        <end position="142"/>
    </location>
</feature>
<dbReference type="InterPro" id="IPR016147">
    <property type="entry name" value="Pili_assmbl_chaperone_N"/>
</dbReference>
<dbReference type="PRINTS" id="PR00969">
    <property type="entry name" value="CHAPERONPILI"/>
</dbReference>
<dbReference type="SUPFAM" id="SSF49584">
    <property type="entry name" value="Periplasmic chaperone C-domain"/>
    <property type="match status" value="1"/>
</dbReference>
<dbReference type="PROSITE" id="PS00635">
    <property type="entry name" value="PILI_CHAPERONE"/>
    <property type="match status" value="1"/>
</dbReference>
<dbReference type="InterPro" id="IPR036316">
    <property type="entry name" value="Pili_assmbl_chap_C_dom_sf"/>
</dbReference>
<comment type="caution">
    <text evidence="12">The sequence shown here is derived from an EMBL/GenBank/DDBJ whole genome shotgun (WGS) entry which is preliminary data.</text>
</comment>
<evidence type="ECO:0000256" key="8">
    <source>
        <dbReference type="RuleBase" id="RU003918"/>
    </source>
</evidence>
<evidence type="ECO:0000259" key="10">
    <source>
        <dbReference type="Pfam" id="PF00345"/>
    </source>
</evidence>
<dbReference type="SUPFAM" id="SSF49354">
    <property type="entry name" value="PapD-like"/>
    <property type="match status" value="1"/>
</dbReference>
<evidence type="ECO:0000256" key="5">
    <source>
        <dbReference type="ARBA" id="ARBA00022764"/>
    </source>
</evidence>
<dbReference type="InterPro" id="IPR050643">
    <property type="entry name" value="Periplasmic_pilus_chap"/>
</dbReference>
<dbReference type="Pfam" id="PF02753">
    <property type="entry name" value="PapD_C"/>
    <property type="match status" value="1"/>
</dbReference>
<dbReference type="InterPro" id="IPR018046">
    <property type="entry name" value="Pili_assmbl_chaperone_CS"/>
</dbReference>
<evidence type="ECO:0000256" key="7">
    <source>
        <dbReference type="ARBA" id="ARBA00023319"/>
    </source>
</evidence>
<dbReference type="EMBL" id="JBANEI010000013">
    <property type="protein sequence ID" value="MEI2683378.1"/>
    <property type="molecule type" value="Genomic_DNA"/>
</dbReference>
<feature type="signal peptide" evidence="9">
    <location>
        <begin position="1"/>
        <end position="23"/>
    </location>
</feature>
<dbReference type="Proteomes" id="UP001306592">
    <property type="component" value="Unassembled WGS sequence"/>
</dbReference>